<dbReference type="KEGG" id="gsn:YC6258_04459"/>
<dbReference type="Gene3D" id="1.10.10.10">
    <property type="entry name" value="Winged helix-like DNA-binding domain superfamily/Winged helix DNA-binding domain"/>
    <property type="match status" value="1"/>
</dbReference>
<evidence type="ECO:0000256" key="1">
    <source>
        <dbReference type="ARBA" id="ARBA00023015"/>
    </source>
</evidence>
<evidence type="ECO:0000256" key="3">
    <source>
        <dbReference type="ARBA" id="ARBA00023163"/>
    </source>
</evidence>
<dbReference type="Pfam" id="PF03472">
    <property type="entry name" value="Autoind_bind"/>
    <property type="match status" value="1"/>
</dbReference>
<evidence type="ECO:0000313" key="5">
    <source>
        <dbReference type="EMBL" id="AJQ96491.1"/>
    </source>
</evidence>
<dbReference type="InterPro" id="IPR036693">
    <property type="entry name" value="TF_LuxR_autoind-bd_dom_sf"/>
</dbReference>
<feature type="domain" description="HTH luxR-type" evidence="4">
    <location>
        <begin position="174"/>
        <end position="239"/>
    </location>
</feature>
<name>A0A0C5VQE8_9GAMM</name>
<evidence type="ECO:0000259" key="4">
    <source>
        <dbReference type="PROSITE" id="PS50043"/>
    </source>
</evidence>
<dbReference type="InterPro" id="IPR036388">
    <property type="entry name" value="WH-like_DNA-bd_sf"/>
</dbReference>
<proteinExistence type="predicted"/>
<dbReference type="STRING" id="1445510.YC6258_04459"/>
<dbReference type="PANTHER" id="PTHR44688:SF16">
    <property type="entry name" value="DNA-BINDING TRANSCRIPTIONAL ACTIVATOR DEVR_DOSR"/>
    <property type="match status" value="1"/>
</dbReference>
<dbReference type="RefSeq" id="WP_044618488.1">
    <property type="nucleotide sequence ID" value="NZ_CP007142.1"/>
</dbReference>
<dbReference type="PANTHER" id="PTHR44688">
    <property type="entry name" value="DNA-BINDING TRANSCRIPTIONAL ACTIVATOR DEVR_DOSR"/>
    <property type="match status" value="1"/>
</dbReference>
<reference evidence="5 6" key="1">
    <citation type="submission" date="2014-01" db="EMBL/GenBank/DDBJ databases">
        <title>Full genme sequencing of cellulolytic bacterium Gynuella sunshinyii YC6258T gen. nov., sp. nov.</title>
        <authorList>
            <person name="Khan H."/>
            <person name="Chung E.J."/>
            <person name="Chung Y.R."/>
        </authorList>
    </citation>
    <scope>NUCLEOTIDE SEQUENCE [LARGE SCALE GENOMIC DNA]</scope>
    <source>
        <strain evidence="5 6">YC6258</strain>
    </source>
</reference>
<dbReference type="SUPFAM" id="SSF75516">
    <property type="entry name" value="Pheromone-binding domain of LuxR-like quorum-sensing transcription factors"/>
    <property type="match status" value="1"/>
</dbReference>
<evidence type="ECO:0000256" key="2">
    <source>
        <dbReference type="ARBA" id="ARBA00023125"/>
    </source>
</evidence>
<dbReference type="GO" id="GO:0003677">
    <property type="term" value="F:DNA binding"/>
    <property type="evidence" value="ECO:0007669"/>
    <property type="project" value="UniProtKB-KW"/>
</dbReference>
<dbReference type="Pfam" id="PF00196">
    <property type="entry name" value="GerE"/>
    <property type="match status" value="1"/>
</dbReference>
<organism evidence="5 6">
    <name type="scientific">Gynuella sunshinyii YC6258</name>
    <dbReference type="NCBI Taxonomy" id="1445510"/>
    <lineage>
        <taxon>Bacteria</taxon>
        <taxon>Pseudomonadati</taxon>
        <taxon>Pseudomonadota</taxon>
        <taxon>Gammaproteobacteria</taxon>
        <taxon>Oceanospirillales</taxon>
        <taxon>Saccharospirillaceae</taxon>
        <taxon>Gynuella</taxon>
    </lineage>
</organism>
<accession>A0A0C5VQE8</accession>
<dbReference type="HOGENOM" id="CLU_072786_0_0_6"/>
<dbReference type="PATRIC" id="fig|1445510.3.peg.4423"/>
<dbReference type="Gene3D" id="3.30.450.80">
    <property type="entry name" value="Transcription factor LuxR-like, autoinducer-binding domain"/>
    <property type="match status" value="1"/>
</dbReference>
<protein>
    <submittedName>
        <fullName evidence="5">Response regulator containing a CheY-like receiver domain and an HTH DNA-binding domain</fullName>
    </submittedName>
</protein>
<dbReference type="GO" id="GO:0006355">
    <property type="term" value="P:regulation of DNA-templated transcription"/>
    <property type="evidence" value="ECO:0007669"/>
    <property type="project" value="InterPro"/>
</dbReference>
<dbReference type="EMBL" id="CP007142">
    <property type="protein sequence ID" value="AJQ96491.1"/>
    <property type="molecule type" value="Genomic_DNA"/>
</dbReference>
<sequence length="242" mass="27689">MTQFHLPDTLHEDFHCVSKQGISLGFEALIYDYTPVPRSLDGDLITPSLLYMDDVPNDMQDLWFEAGYYQLDPVQHHALKTSVPFVWSYQHPEQTNLPEMLQIDPRVQEYMNDNNIACGLTVPIHQPDGGFASLTGMVSGHNRLPELNEVMARFALMAHQFHENIYPKFSPDVRSCRFIELSKREKECLAYSAEGLTAKEIARHIHRSIPTVNMHLNSAIQKLGASNRVQAVVRAMHYRLIE</sequence>
<keyword evidence="3" id="KW-0804">Transcription</keyword>
<keyword evidence="2 5" id="KW-0238">DNA-binding</keyword>
<dbReference type="SMART" id="SM00421">
    <property type="entry name" value="HTH_LUXR"/>
    <property type="match status" value="1"/>
</dbReference>
<dbReference type="InterPro" id="IPR005143">
    <property type="entry name" value="TF_LuxR_autoind-bd_dom"/>
</dbReference>
<evidence type="ECO:0000313" key="6">
    <source>
        <dbReference type="Proteomes" id="UP000032266"/>
    </source>
</evidence>
<dbReference type="SUPFAM" id="SSF46894">
    <property type="entry name" value="C-terminal effector domain of the bipartite response regulators"/>
    <property type="match status" value="1"/>
</dbReference>
<gene>
    <name evidence="5" type="ORF">YC6258_04459</name>
</gene>
<dbReference type="PROSITE" id="PS00622">
    <property type="entry name" value="HTH_LUXR_1"/>
    <property type="match status" value="1"/>
</dbReference>
<dbReference type="CDD" id="cd06170">
    <property type="entry name" value="LuxR_C_like"/>
    <property type="match status" value="1"/>
</dbReference>
<dbReference type="OrthoDB" id="9774661at2"/>
<dbReference type="InterPro" id="IPR016032">
    <property type="entry name" value="Sig_transdc_resp-reg_C-effctor"/>
</dbReference>
<dbReference type="InterPro" id="IPR000792">
    <property type="entry name" value="Tscrpt_reg_LuxR_C"/>
</dbReference>
<dbReference type="AlphaFoldDB" id="A0A0C5VQE8"/>
<dbReference type="PRINTS" id="PR00038">
    <property type="entry name" value="HTHLUXR"/>
</dbReference>
<dbReference type="PROSITE" id="PS50043">
    <property type="entry name" value="HTH_LUXR_2"/>
    <property type="match status" value="1"/>
</dbReference>
<keyword evidence="1" id="KW-0805">Transcription regulation</keyword>
<dbReference type="Proteomes" id="UP000032266">
    <property type="component" value="Chromosome"/>
</dbReference>
<keyword evidence="6" id="KW-1185">Reference proteome</keyword>